<feature type="region of interest" description="Disordered" evidence="10">
    <location>
        <begin position="752"/>
        <end position="787"/>
    </location>
</feature>
<dbReference type="InterPro" id="IPR001650">
    <property type="entry name" value="Helicase_C-like"/>
</dbReference>
<feature type="compositionally biased region" description="Polar residues" evidence="10">
    <location>
        <begin position="1989"/>
        <end position="2002"/>
    </location>
</feature>
<evidence type="ECO:0000256" key="2">
    <source>
        <dbReference type="ARBA" id="ARBA00007025"/>
    </source>
</evidence>
<comment type="similarity">
    <text evidence="2">Belongs to the SNF2/RAD54 helicase family.</text>
</comment>
<feature type="compositionally biased region" description="Basic and acidic residues" evidence="10">
    <location>
        <begin position="2115"/>
        <end position="2138"/>
    </location>
</feature>
<evidence type="ECO:0000256" key="1">
    <source>
        <dbReference type="ARBA" id="ARBA00004123"/>
    </source>
</evidence>
<sequence length="2177" mass="241119">MSGSGGIDDPFGWSNERLVQELCTPQRSWPAPLPKKWPDPKVLAEKLQEHDLDGSDLLCYEDLMGQGGFESLCSDLGIVKIPHKASLRVAISLFQKRSPEYRAWKKSQTASDSQGDSQGQARNEDEHDSPSRQQQAEASDAISSSAPTVHGNGYADNAAPQPASDGVSDALKGNGDKTGSNKNGATNGYTNGNPLPEAMDIDTPASTPSIPVDQSRKRKRLVPTNISSTPMPRARPVGVFGVPLAGNPEQLWQNSASGAYLGDWALTKYALLQGTDPLGPNNSNDEPTDNFGWSRPLPIPAGRRLQVDHVVRRYLQPTRPSTAGLGRTPRARTNDALAAVAQIEDEDEVLPALGESDDEGYDTETWEAMEQEAKEKAEQKKRKNGPLSLETFDAVIADAIRDIETKWSNKKLQKLRRREHRLWTSARRAGSRKILLNKALTEVDRYEQRITKLVQEMRLVEWKNEKEIRLQANLLDANIEDRQYALWEARLYSSPSVPPKPVEGEKRRRPSAPRVPHPKLVHEHEEILTSSSSDDDSDRGLQNFVVNDEDDGDDQAMLSDGLMGMLDDSIDLSPVGKPMDAVVNGIDKPQPKRTSVGPQATQAFKASASTLAADFPLEDLAAIAKKGVSFWEAAGDITRLLCTIFSTADGEQLARLFHVLSLNVDDFWQKFCVPVIEGNDISRVMFGPEDDATAFTRYFYIFLTLRDVAPKDFNSKEDKIRQKIVEGRSSLGSFCVKMRTISPYFGHLLTFSRQPSRQPSQRTKSVTPDPENKSRAGTEVVNIDSDDENDDDLYVMEVRTVTPQESDDGDDDGDDDDKDVRISPSFRRRGRLISRDQGAQNLRDRDKARQVEQENRRKVLYENLAQTGQLSHDQARLIINEAKDKHHGFVYVNSWIGRSIRNHQVEGVRFMWNTLIAPPDSRQGCLLAHTMGLGKTMQVITLLVAIAESAKSSDETISSQIPEDLRESKTLILCPPGLVDNWRDELLTWARPETLGENFQVASGMNMAERIDEVRQWAKQGGTMVIGYNMFGVLVKDFGSKIVSLLEKTPNIVVADEAHMLKNPQSQIHQLTKNFRTSARIAMTGSPLANSVSEYHAMINWVAPNYLAARDEFNALYANPIKEGFYRDSTAAQKRHAYKMLKVLKDTVAPKIHRVTISSLENVLPDKREFILYLPLTPLQMQVYSTFIKLIKQPTMMSDINTTVQMWNLLINLTLLLAHPKIFKERLIEMKTNNNEPGSASKRTGTLPPNMIDDLLAAVNTRNIENVDYSSKIVVLTGILDEAKRVGEKVLVFSQSKLVLDHLETVFQRQKRLVQRLDGDTAVGKRQAMVKRFNVSDDEVYLISTTAGGVGLNIQGANRVVIFDFKWNPMHEQQAIGRAYRIGQTRKVFVYWLIVGETFETVLHDQAVFKTQLASRVVDKKNPSAWADQIKNYTKEPSVMARDPSLSQRFKSHDPVLDALLADGSTTSQRICTIVSTDTFEQEEPEAKLSAEELTEAHNMVHMNKMRFQIVKDGVGNDMTGPRRIPFVAGGPSIERMQVDNADFAPAMVAPFRSRPTATPIPVPPSLVLSSQTSQPVQATVTTTANAVPPTIPSQALPASAVPSNAPSQALPAPMQIATSNLPPPPPMQIRTQNSVDSGVNFVQGSYVGDDPLFLDPVPEPPVQEPTDPPMDLSSSSSLASNPEELIGVLKTALLSGNIVRQRQLNMRDADMMARKAVFDIERTFQLAGLPARAQWGRLKALVSREPGLVEIVVYGAVEPSKLASMSASEETKFVTLAAKALGEMRTHLLDGIYNEYSTPNTCALLGTQETLERVLERKLFEGATSYPRATGSPIAGTVARDVCKEIVAATPDDRKVYVFTRYALRIFRDPIFADAVVGRNIDFQKWARSDPGAHNEVVRRLHEKHALENRRNHGPGEKSSPSTANYSRPAKAESMDDAASRREFNNIPSRPNSTPTGRPGGNDSRPSAPNRTKDPDHVKHHLNRSQNRRPSAQDTVNTGPSAATADEAPRQASGPRTSSADILAMREVMERRERKSIVPSLTTPPALPPPMSIPQSQPHGVSPGYMPRASNPHHVPSSQPYHPLPPRPLMTAPETPQPTRITGPQRSPIPPHLLRAELERSLLEADRLQQSAKKERANLGTKGKGLPPKPPNQFQASSSQPPKAGDNARNPFVLDD</sequence>
<evidence type="ECO:0000259" key="11">
    <source>
        <dbReference type="PROSITE" id="PS51192"/>
    </source>
</evidence>
<feature type="domain" description="Helicase C-terminal" evidence="12">
    <location>
        <begin position="1278"/>
        <end position="1424"/>
    </location>
</feature>
<feature type="compositionally biased region" description="Basic and acidic residues" evidence="10">
    <location>
        <begin position="1931"/>
        <end position="1945"/>
    </location>
</feature>
<dbReference type="InterPro" id="IPR000330">
    <property type="entry name" value="SNF2_N"/>
</dbReference>
<dbReference type="Gene3D" id="3.40.50.10810">
    <property type="entry name" value="Tandem AAA-ATPase domain"/>
    <property type="match status" value="1"/>
</dbReference>
<feature type="compositionally biased region" description="Polar residues" evidence="10">
    <location>
        <begin position="1947"/>
        <end position="1957"/>
    </location>
</feature>
<dbReference type="SMART" id="SM00490">
    <property type="entry name" value="HELICc"/>
    <property type="match status" value="1"/>
</dbReference>
<keyword evidence="9" id="KW-0175">Coiled coil</keyword>
<comment type="subcellular location">
    <subcellularLocation>
        <location evidence="1">Nucleus</location>
    </subcellularLocation>
</comment>
<proteinExistence type="inferred from homology"/>
<feature type="region of interest" description="Disordered" evidence="10">
    <location>
        <begin position="1589"/>
        <end position="1611"/>
    </location>
</feature>
<keyword evidence="6" id="KW-0067">ATP-binding</keyword>
<feature type="compositionally biased region" description="Polar residues" evidence="10">
    <location>
        <begin position="131"/>
        <end position="147"/>
    </location>
</feature>
<feature type="region of interest" description="Disordered" evidence="10">
    <location>
        <begin position="103"/>
        <end position="219"/>
    </location>
</feature>
<name>A0ABP0BVK9_9PEZI</name>
<feature type="compositionally biased region" description="Polar residues" evidence="10">
    <location>
        <begin position="106"/>
        <end position="121"/>
    </location>
</feature>
<dbReference type="CDD" id="cd18793">
    <property type="entry name" value="SF2_C_SNF"/>
    <property type="match status" value="1"/>
</dbReference>
<feature type="compositionally biased region" description="Polar residues" evidence="10">
    <location>
        <begin position="2153"/>
        <end position="2162"/>
    </location>
</feature>
<dbReference type="InterPro" id="IPR038718">
    <property type="entry name" value="SNF2-like_sf"/>
</dbReference>
<feature type="compositionally biased region" description="Pro residues" evidence="10">
    <location>
        <begin position="1658"/>
        <end position="1669"/>
    </location>
</feature>
<dbReference type="InterPro" id="IPR056026">
    <property type="entry name" value="DUF7607"/>
</dbReference>
<feature type="compositionally biased region" description="Polar residues" evidence="10">
    <location>
        <begin position="752"/>
        <end position="766"/>
    </location>
</feature>
<dbReference type="InterPro" id="IPR044574">
    <property type="entry name" value="ARIP4-like"/>
</dbReference>
<evidence type="ECO:0008006" key="15">
    <source>
        <dbReference type="Google" id="ProtNLM"/>
    </source>
</evidence>
<reference evidence="13 14" key="1">
    <citation type="submission" date="2024-01" db="EMBL/GenBank/DDBJ databases">
        <authorList>
            <person name="Allen C."/>
            <person name="Tagirdzhanova G."/>
        </authorList>
    </citation>
    <scope>NUCLEOTIDE SEQUENCE [LARGE SCALE GENOMIC DNA]</scope>
</reference>
<dbReference type="Pfam" id="PF24580">
    <property type="entry name" value="DUF7607"/>
    <property type="match status" value="1"/>
</dbReference>
<gene>
    <name evidence="13" type="ORF">SEUCBS140593_005242</name>
</gene>
<feature type="region of interest" description="Disordered" evidence="10">
    <location>
        <begin position="495"/>
        <end position="553"/>
    </location>
</feature>
<dbReference type="Gene3D" id="3.40.50.300">
    <property type="entry name" value="P-loop containing nucleotide triphosphate hydrolases"/>
    <property type="match status" value="1"/>
</dbReference>
<dbReference type="InterPro" id="IPR027417">
    <property type="entry name" value="P-loop_NTPase"/>
</dbReference>
<accession>A0ABP0BVK9</accession>
<keyword evidence="14" id="KW-1185">Reference proteome</keyword>
<dbReference type="Proteomes" id="UP001642482">
    <property type="component" value="Unassembled WGS sequence"/>
</dbReference>
<evidence type="ECO:0000256" key="5">
    <source>
        <dbReference type="ARBA" id="ARBA00022806"/>
    </source>
</evidence>
<feature type="coiled-coil region" evidence="9">
    <location>
        <begin position="436"/>
        <end position="463"/>
    </location>
</feature>
<dbReference type="SMART" id="SM00487">
    <property type="entry name" value="DEXDc"/>
    <property type="match status" value="1"/>
</dbReference>
<evidence type="ECO:0000256" key="4">
    <source>
        <dbReference type="ARBA" id="ARBA00022801"/>
    </source>
</evidence>
<dbReference type="SUPFAM" id="SSF52540">
    <property type="entry name" value="P-loop containing nucleoside triphosphate hydrolases"/>
    <property type="match status" value="2"/>
</dbReference>
<dbReference type="EMBL" id="CAWUHD010000050">
    <property type="protein sequence ID" value="CAK7223456.1"/>
    <property type="molecule type" value="Genomic_DNA"/>
</dbReference>
<dbReference type="InterPro" id="IPR014001">
    <property type="entry name" value="Helicase_ATP-bd"/>
</dbReference>
<evidence type="ECO:0000313" key="14">
    <source>
        <dbReference type="Proteomes" id="UP001642482"/>
    </source>
</evidence>
<evidence type="ECO:0000256" key="8">
    <source>
        <dbReference type="ARBA" id="ARBA00023242"/>
    </source>
</evidence>
<dbReference type="Pfam" id="PF00271">
    <property type="entry name" value="Helicase_C"/>
    <property type="match status" value="1"/>
</dbReference>
<comment type="caution">
    <text evidence="13">The sequence shown here is derived from an EMBL/GenBank/DDBJ whole genome shotgun (WGS) entry which is preliminary data.</text>
</comment>
<protein>
    <recommendedName>
        <fullName evidence="15">Snf2 family helicase</fullName>
    </recommendedName>
</protein>
<feature type="compositionally biased region" description="Polar residues" evidence="10">
    <location>
        <begin position="177"/>
        <end position="193"/>
    </location>
</feature>
<feature type="region of interest" description="Disordered" evidence="10">
    <location>
        <begin position="800"/>
        <end position="853"/>
    </location>
</feature>
<dbReference type="PROSITE" id="PS51192">
    <property type="entry name" value="HELICASE_ATP_BIND_1"/>
    <property type="match status" value="1"/>
</dbReference>
<feature type="compositionally biased region" description="Basic and acidic residues" evidence="10">
    <location>
        <begin position="2028"/>
        <end position="2037"/>
    </location>
</feature>
<dbReference type="PROSITE" id="PS51194">
    <property type="entry name" value="HELICASE_CTER"/>
    <property type="match status" value="1"/>
</dbReference>
<evidence type="ECO:0000313" key="13">
    <source>
        <dbReference type="EMBL" id="CAK7223456.1"/>
    </source>
</evidence>
<dbReference type="PANTHER" id="PTHR45797:SF1">
    <property type="entry name" value="HELICASE ARIP4"/>
    <property type="match status" value="1"/>
</dbReference>
<evidence type="ECO:0000256" key="3">
    <source>
        <dbReference type="ARBA" id="ARBA00022741"/>
    </source>
</evidence>
<evidence type="ECO:0000256" key="10">
    <source>
        <dbReference type="SAM" id="MobiDB-lite"/>
    </source>
</evidence>
<feature type="compositionally biased region" description="Basic and acidic residues" evidence="10">
    <location>
        <begin position="1906"/>
        <end position="1917"/>
    </location>
</feature>
<dbReference type="PANTHER" id="PTHR45797">
    <property type="entry name" value="RAD54-LIKE"/>
    <property type="match status" value="1"/>
</dbReference>
<evidence type="ECO:0000259" key="12">
    <source>
        <dbReference type="PROSITE" id="PS51194"/>
    </source>
</evidence>
<evidence type="ECO:0000256" key="6">
    <source>
        <dbReference type="ARBA" id="ARBA00022840"/>
    </source>
</evidence>
<feature type="compositionally biased region" description="Basic and acidic residues" evidence="10">
    <location>
        <begin position="842"/>
        <end position="853"/>
    </location>
</feature>
<feature type="compositionally biased region" description="Acidic residues" evidence="10">
    <location>
        <begin position="805"/>
        <end position="817"/>
    </location>
</feature>
<feature type="compositionally biased region" description="Basic residues" evidence="10">
    <location>
        <begin position="507"/>
        <end position="519"/>
    </location>
</feature>
<organism evidence="13 14">
    <name type="scientific">Sporothrix eucalyptigena</name>
    <dbReference type="NCBI Taxonomy" id="1812306"/>
    <lineage>
        <taxon>Eukaryota</taxon>
        <taxon>Fungi</taxon>
        <taxon>Dikarya</taxon>
        <taxon>Ascomycota</taxon>
        <taxon>Pezizomycotina</taxon>
        <taxon>Sordariomycetes</taxon>
        <taxon>Sordariomycetidae</taxon>
        <taxon>Ophiostomatales</taxon>
        <taxon>Ophiostomataceae</taxon>
        <taxon>Sporothrix</taxon>
    </lineage>
</organism>
<feature type="compositionally biased region" description="Basic residues" evidence="10">
    <location>
        <begin position="1979"/>
        <end position="1988"/>
    </location>
</feature>
<feature type="region of interest" description="Disordered" evidence="10">
    <location>
        <begin position="1906"/>
        <end position="2177"/>
    </location>
</feature>
<dbReference type="Pfam" id="PF00176">
    <property type="entry name" value="SNF2-rel_dom"/>
    <property type="match status" value="1"/>
</dbReference>
<dbReference type="InterPro" id="IPR049730">
    <property type="entry name" value="SNF2/RAD54-like_C"/>
</dbReference>
<keyword evidence="3" id="KW-0547">Nucleotide-binding</keyword>
<feature type="region of interest" description="Disordered" evidence="10">
    <location>
        <begin position="1651"/>
        <end position="1679"/>
    </location>
</feature>
<keyword evidence="8" id="KW-0539">Nucleus</keyword>
<evidence type="ECO:0000256" key="7">
    <source>
        <dbReference type="ARBA" id="ARBA00023125"/>
    </source>
</evidence>
<feature type="domain" description="Helicase ATP-binding" evidence="11">
    <location>
        <begin position="916"/>
        <end position="1105"/>
    </location>
</feature>
<keyword evidence="4" id="KW-0378">Hydrolase</keyword>
<evidence type="ECO:0000256" key="9">
    <source>
        <dbReference type="SAM" id="Coils"/>
    </source>
</evidence>
<keyword evidence="7" id="KW-0238">DNA-binding</keyword>
<keyword evidence="5" id="KW-0347">Helicase</keyword>